<dbReference type="PANTHER" id="PTHR43120:SF1">
    <property type="entry name" value="GLUTAMYL-TRNA REDUCTASE 1, CHLOROPLASTIC"/>
    <property type="match status" value="1"/>
</dbReference>
<dbReference type="HAMAP" id="MF_00087">
    <property type="entry name" value="Glu_tRNA_reductase"/>
    <property type="match status" value="1"/>
</dbReference>
<dbReference type="PROSITE" id="PS00747">
    <property type="entry name" value="GLUTR"/>
    <property type="match status" value="1"/>
</dbReference>
<feature type="domain" description="Quinate/shikimate 5-dehydrogenase/glutamyl-tRNA reductase" evidence="12">
    <location>
        <begin position="275"/>
        <end position="404"/>
    </location>
</feature>
<evidence type="ECO:0000313" key="15">
    <source>
        <dbReference type="EMBL" id="CAD8300031.1"/>
    </source>
</evidence>
<evidence type="ECO:0000259" key="12">
    <source>
        <dbReference type="Pfam" id="PF01488"/>
    </source>
</evidence>
<evidence type="ECO:0000256" key="7">
    <source>
        <dbReference type="ARBA" id="ARBA00047464"/>
    </source>
</evidence>
<dbReference type="CDD" id="cd05213">
    <property type="entry name" value="NAD_bind_Glutamyl_tRNA_reduct"/>
    <property type="match status" value="1"/>
</dbReference>
<dbReference type="InterPro" id="IPR006151">
    <property type="entry name" value="Shikm_DH/Glu-tRNA_Rdtase"/>
</dbReference>
<dbReference type="SUPFAM" id="SSF69742">
    <property type="entry name" value="Glutamyl tRNA-reductase catalytic, N-terminal domain"/>
    <property type="match status" value="1"/>
</dbReference>
<dbReference type="AlphaFoldDB" id="A0A6U2B9Q2"/>
<feature type="region of interest" description="Disordered" evidence="9">
    <location>
        <begin position="517"/>
        <end position="543"/>
    </location>
</feature>
<evidence type="ECO:0000256" key="1">
    <source>
        <dbReference type="ARBA" id="ARBA00005059"/>
    </source>
</evidence>
<dbReference type="InterPro" id="IPR015896">
    <property type="entry name" value="4pyrrol_synth_GluRdtase_dimer"/>
</dbReference>
<dbReference type="InterPro" id="IPR036343">
    <property type="entry name" value="GluRdtase_N_sf"/>
</dbReference>
<dbReference type="Pfam" id="PF05201">
    <property type="entry name" value="GlutR_N"/>
    <property type="match status" value="1"/>
</dbReference>
<reference evidence="15" key="1">
    <citation type="submission" date="2021-01" db="EMBL/GenBank/DDBJ databases">
        <authorList>
            <person name="Corre E."/>
            <person name="Pelletier E."/>
            <person name="Niang G."/>
            <person name="Scheremetjew M."/>
            <person name="Finn R."/>
            <person name="Kale V."/>
            <person name="Holt S."/>
            <person name="Cochrane G."/>
            <person name="Meng A."/>
            <person name="Brown T."/>
            <person name="Cohen L."/>
        </authorList>
    </citation>
    <scope>NUCLEOTIDE SEQUENCE</scope>
    <source>
        <strain evidence="15">CCMP147</strain>
    </source>
</reference>
<evidence type="ECO:0000256" key="8">
    <source>
        <dbReference type="RuleBase" id="RU000584"/>
    </source>
</evidence>
<evidence type="ECO:0000256" key="4">
    <source>
        <dbReference type="ARBA" id="ARBA00022857"/>
    </source>
</evidence>
<dbReference type="NCBIfam" id="TIGR01035">
    <property type="entry name" value="hemA"/>
    <property type="match status" value="1"/>
</dbReference>
<accession>A0A6U2B9Q2</accession>
<evidence type="ECO:0000256" key="6">
    <source>
        <dbReference type="ARBA" id="ARBA00023244"/>
    </source>
</evidence>
<keyword evidence="4 8" id="KW-0521">NADP</keyword>
<dbReference type="FunFam" id="3.30.460.30:FF:000001">
    <property type="entry name" value="Glutamyl-tRNA reductase"/>
    <property type="match status" value="1"/>
</dbReference>
<evidence type="ECO:0000313" key="14">
    <source>
        <dbReference type="EMBL" id="CAD8300030.1"/>
    </source>
</evidence>
<dbReference type="Pfam" id="PF01488">
    <property type="entry name" value="Shikimate_DH"/>
    <property type="match status" value="1"/>
</dbReference>
<dbReference type="InterPro" id="IPR000343">
    <property type="entry name" value="4pyrrol_synth_GluRdtase"/>
</dbReference>
<dbReference type="InterPro" id="IPR036291">
    <property type="entry name" value="NAD(P)-bd_dom_sf"/>
</dbReference>
<dbReference type="EMBL" id="HBED01009621">
    <property type="protein sequence ID" value="CAD8300031.1"/>
    <property type="molecule type" value="Transcribed_RNA"/>
</dbReference>
<evidence type="ECO:0000256" key="9">
    <source>
        <dbReference type="SAM" id="MobiDB-lite"/>
    </source>
</evidence>
<evidence type="ECO:0000256" key="10">
    <source>
        <dbReference type="SAM" id="SignalP"/>
    </source>
</evidence>
<gene>
    <name evidence="14" type="ORF">TDUB1175_LOCUS4704</name>
    <name evidence="15" type="ORF">TDUB1175_LOCUS4705</name>
</gene>
<dbReference type="InterPro" id="IPR036453">
    <property type="entry name" value="GluRdtase_dimer_dom_sf"/>
</dbReference>
<dbReference type="SUPFAM" id="SSF51735">
    <property type="entry name" value="NAD(P)-binding Rossmann-fold domains"/>
    <property type="match status" value="1"/>
</dbReference>
<evidence type="ECO:0000259" key="11">
    <source>
        <dbReference type="Pfam" id="PF00745"/>
    </source>
</evidence>
<feature type="chain" id="PRO_5035585332" description="Glutamyl-tRNA reductase" evidence="10">
    <location>
        <begin position="24"/>
        <end position="543"/>
    </location>
</feature>
<dbReference type="Pfam" id="PF00745">
    <property type="entry name" value="GlutR_dimer"/>
    <property type="match status" value="1"/>
</dbReference>
<evidence type="ECO:0000256" key="3">
    <source>
        <dbReference type="ARBA" id="ARBA00012970"/>
    </source>
</evidence>
<evidence type="ECO:0000259" key="13">
    <source>
        <dbReference type="Pfam" id="PF05201"/>
    </source>
</evidence>
<dbReference type="InterPro" id="IPR015895">
    <property type="entry name" value="4pyrrol_synth_GluRdtase_N"/>
</dbReference>
<evidence type="ECO:0000256" key="5">
    <source>
        <dbReference type="ARBA" id="ARBA00023002"/>
    </source>
</evidence>
<dbReference type="EMBL" id="HBED01009620">
    <property type="protein sequence ID" value="CAD8300030.1"/>
    <property type="molecule type" value="Transcribed_RNA"/>
</dbReference>
<dbReference type="EC" id="1.2.1.70" evidence="3 8"/>
<feature type="domain" description="Tetrapyrrole biosynthesis glutamyl-tRNA reductase dimerisation" evidence="11">
    <location>
        <begin position="418"/>
        <end position="520"/>
    </location>
</feature>
<evidence type="ECO:0000256" key="2">
    <source>
        <dbReference type="ARBA" id="ARBA00005916"/>
    </source>
</evidence>
<dbReference type="Gene3D" id="3.30.460.30">
    <property type="entry name" value="Glutamyl-tRNA reductase, N-terminal domain"/>
    <property type="match status" value="1"/>
</dbReference>
<dbReference type="PANTHER" id="PTHR43120">
    <property type="entry name" value="GLUTAMYL-TRNA REDUCTASE 1, CHLOROPLASTIC"/>
    <property type="match status" value="1"/>
</dbReference>
<dbReference type="InterPro" id="IPR018214">
    <property type="entry name" value="GluRdtase_CS"/>
</dbReference>
<proteinExistence type="inferred from homology"/>
<dbReference type="GO" id="GO:0008883">
    <property type="term" value="F:glutamyl-tRNA reductase activity"/>
    <property type="evidence" value="ECO:0007669"/>
    <property type="project" value="UniProtKB-EC"/>
</dbReference>
<comment type="pathway">
    <text evidence="1 8">Porphyrin-containing compound metabolism; protoporphyrin-IX biosynthesis; 5-aminolevulinate from L-glutamyl-tRNA(Glu): step 1/2.</text>
</comment>
<comment type="catalytic activity">
    <reaction evidence="7 8">
        <text>(S)-4-amino-5-oxopentanoate + tRNA(Glu) + NADP(+) = L-glutamyl-tRNA(Glu) + NADPH + H(+)</text>
        <dbReference type="Rhea" id="RHEA:12344"/>
        <dbReference type="Rhea" id="RHEA-COMP:9663"/>
        <dbReference type="Rhea" id="RHEA-COMP:9680"/>
        <dbReference type="ChEBI" id="CHEBI:15378"/>
        <dbReference type="ChEBI" id="CHEBI:57501"/>
        <dbReference type="ChEBI" id="CHEBI:57783"/>
        <dbReference type="ChEBI" id="CHEBI:58349"/>
        <dbReference type="ChEBI" id="CHEBI:78442"/>
        <dbReference type="ChEBI" id="CHEBI:78520"/>
        <dbReference type="EC" id="1.2.1.70"/>
    </reaction>
</comment>
<dbReference type="Gene3D" id="3.40.50.720">
    <property type="entry name" value="NAD(P)-binding Rossmann-like Domain"/>
    <property type="match status" value="1"/>
</dbReference>
<protein>
    <recommendedName>
        <fullName evidence="3 8">Glutamyl-tRNA reductase</fullName>
        <ecNumber evidence="3 8">1.2.1.70</ecNumber>
    </recommendedName>
</protein>
<dbReference type="UniPathway" id="UPA00251">
    <property type="reaction ID" value="UER00316"/>
</dbReference>
<sequence>MKFGTTTLAAALALAFASSSAEAFTAPAAFAPSAAAAKTSAGNKAVASTAAARRSALFVASQEVEEIAQAPTTTKRTREERLAAASKGLQVHVVGLSIHHAQVEVREKLAVPEPDWNAASAAIVSSSEGAVAEAAVLSTCNRFEVYYAASDPREAMAAVTKYLADRSGLPVSTLRSNLFMLSGDDAVWHIMRVAGGLDSLVVGEGQILSQVRQCHLHSIEEDGSGGKVLSRMLNNAVAAGKRVRSETNISKGSVSISSAAVELSEMLCQDDLNLPFSEARLTAVGAGKMTRLLINHLTGRGLEKITILNRSMARPKELQEQFPDVEIECKLMDDLWDVVGRSDIVFTATSSEDYIIDEQRLEENGMAGGRPLMLVDISVPRNIATDCKEVPNVSAYNVDDLKAVVARNTAMRQREMIEAESLLREEAASFCGWRDSLSAIPTINQLQEKAANIRRAEMDKCARKLSQNENMSEKELEAVERLSRGIVNKLLHGPMSHLRRHEDAGSRRAAVQELSAMFQLEDGEDKNGRGRNNGKANGRGRRK</sequence>
<comment type="similarity">
    <text evidence="2 8">Belongs to the glutamyl-tRNA reductase family.</text>
</comment>
<feature type="signal peptide" evidence="10">
    <location>
        <begin position="1"/>
        <end position="23"/>
    </location>
</feature>
<dbReference type="SUPFAM" id="SSF69075">
    <property type="entry name" value="Glutamyl tRNA-reductase dimerization domain"/>
    <property type="match status" value="1"/>
</dbReference>
<dbReference type="GO" id="GO:0050661">
    <property type="term" value="F:NADP binding"/>
    <property type="evidence" value="ECO:0007669"/>
    <property type="project" value="InterPro"/>
</dbReference>
<keyword evidence="10" id="KW-0732">Signal</keyword>
<keyword evidence="5 8" id="KW-0560">Oxidoreductase</keyword>
<organism evidence="15">
    <name type="scientific">Pseudictyota dubia</name>
    <dbReference type="NCBI Taxonomy" id="2749911"/>
    <lineage>
        <taxon>Eukaryota</taxon>
        <taxon>Sar</taxon>
        <taxon>Stramenopiles</taxon>
        <taxon>Ochrophyta</taxon>
        <taxon>Bacillariophyta</taxon>
        <taxon>Mediophyceae</taxon>
        <taxon>Biddulphiophycidae</taxon>
        <taxon>Eupodiscales</taxon>
        <taxon>Odontellaceae</taxon>
        <taxon>Pseudictyota</taxon>
    </lineage>
</organism>
<feature type="domain" description="Glutamyl-tRNA reductase N-terminal" evidence="13">
    <location>
        <begin position="94"/>
        <end position="247"/>
    </location>
</feature>
<dbReference type="GO" id="GO:0006782">
    <property type="term" value="P:protoporphyrinogen IX biosynthetic process"/>
    <property type="evidence" value="ECO:0007669"/>
    <property type="project" value="UniProtKB-UniPathway"/>
</dbReference>
<name>A0A6U2B9Q2_9STRA</name>
<keyword evidence="6 8" id="KW-0627">Porphyrin biosynthesis</keyword>